<comment type="caution">
    <text evidence="19">The sequence shown here is derived from an EMBL/GenBank/DDBJ whole genome shotgun (WGS) entry which is preliminary data.</text>
</comment>
<dbReference type="Gene3D" id="3.40.50.300">
    <property type="entry name" value="P-loop containing nucleotide triphosphate hydrolases"/>
    <property type="match status" value="1"/>
</dbReference>
<comment type="similarity">
    <text evidence="16">Belongs to the AAA ATPase family.</text>
</comment>
<dbReference type="FunFam" id="1.20.58.760:FF:000001">
    <property type="entry name" value="ATP-dependent zinc metalloprotease FtsH"/>
    <property type="match status" value="1"/>
</dbReference>
<evidence type="ECO:0000256" key="8">
    <source>
        <dbReference type="ARBA" id="ARBA00022801"/>
    </source>
</evidence>
<sequence length="624" mass="69389">MSQLLKSFIFVVLIFLGISAVFALFMQPGRPPSELSLSQLVEQINQDKVKKVIVQGNELQVLLSDETKAVVLKEPETALSQTLVNYGVDKEKFKNIEIEVKKEGGTVLVIGQILSFVLPLLLFGVFFWFMFRQAKVGATQVFDFTKAKTKLFGAEGHPQEKISFKDVAGLKEAKEELKEVVDFLKNPKKFLAMGAKIPRGVLLLGPAGVGKTLLARAVAGESNVPFFHSSGSSFVELFVGVGSARIRDLFTIAKKHVPSIIFLDELDAIGKNRGTGLGGSHDEREQTLNQLLVEMDGFERDTNVIVIAATNRPDVLDSALLRPGRFDRRVVLDLPDINDREEVLKIHARGKPLMANLDLREVAERTPGFSGADLANVANEAAILAARKNKTQISQEDFLESIEKVLLGPERKSHILSKREKEITAFHEVGHALVAAFSPDVEPVRKISIIARGMAAGYTLKVPSEERKIKSKTGFLAEIAVSLGGYCAEQIKFGEITTGASNDLEKASILARKLVKEYGMSSLGPISFSEEENEFFWGRDVSGQKPYSEETAVKIDKEVEKFINQAKQTADKILIRKKKLMEKVARVLIEKEIIERQEFEELIRPEEKRSWPKPRNLRVKIKAL</sequence>
<comment type="caution">
    <text evidence="15">Lacks conserved residue(s) required for the propagation of feature annotation.</text>
</comment>
<keyword evidence="9 15" id="KW-0862">Zinc</keyword>
<comment type="similarity">
    <text evidence="2 15">In the C-terminal section; belongs to the peptidase M41 family.</text>
</comment>
<dbReference type="InterPro" id="IPR003959">
    <property type="entry name" value="ATPase_AAA_core"/>
</dbReference>
<dbReference type="GO" id="GO:0004176">
    <property type="term" value="F:ATP-dependent peptidase activity"/>
    <property type="evidence" value="ECO:0007669"/>
    <property type="project" value="InterPro"/>
</dbReference>
<keyword evidence="19" id="KW-0132">Cell division</keyword>
<dbReference type="InterPro" id="IPR011546">
    <property type="entry name" value="Pept_M41_FtsH_extracell"/>
</dbReference>
<dbReference type="InterPro" id="IPR041569">
    <property type="entry name" value="AAA_lid_3"/>
</dbReference>
<feature type="transmembrane region" description="Helical" evidence="15">
    <location>
        <begin position="7"/>
        <end position="26"/>
    </location>
</feature>
<dbReference type="FunFam" id="1.10.8.60:FF:000001">
    <property type="entry name" value="ATP-dependent zinc metalloprotease FtsH"/>
    <property type="match status" value="1"/>
</dbReference>
<dbReference type="InterPro" id="IPR003593">
    <property type="entry name" value="AAA+_ATPase"/>
</dbReference>
<keyword evidence="7 15" id="KW-0547">Nucleotide-binding</keyword>
<dbReference type="EMBL" id="MHTO01000010">
    <property type="protein sequence ID" value="OHA62548.1"/>
    <property type="molecule type" value="Genomic_DNA"/>
</dbReference>
<dbReference type="GO" id="GO:0005886">
    <property type="term" value="C:plasma membrane"/>
    <property type="evidence" value="ECO:0007669"/>
    <property type="project" value="UniProtKB-SubCell"/>
</dbReference>
<evidence type="ECO:0000256" key="15">
    <source>
        <dbReference type="HAMAP-Rule" id="MF_01458"/>
    </source>
</evidence>
<dbReference type="HAMAP" id="MF_01458">
    <property type="entry name" value="FtsH"/>
    <property type="match status" value="1"/>
</dbReference>
<evidence type="ECO:0000256" key="16">
    <source>
        <dbReference type="RuleBase" id="RU003651"/>
    </source>
</evidence>
<dbReference type="GO" id="GO:0006508">
    <property type="term" value="P:proteolysis"/>
    <property type="evidence" value="ECO:0007669"/>
    <property type="project" value="UniProtKB-KW"/>
</dbReference>
<keyword evidence="5 15" id="KW-0812">Transmembrane</keyword>
<accession>A0A1G2QPZ0</accession>
<keyword evidence="6 15" id="KW-0479">Metal-binding</keyword>
<evidence type="ECO:0000313" key="20">
    <source>
        <dbReference type="Proteomes" id="UP000179245"/>
    </source>
</evidence>
<feature type="binding site" evidence="15">
    <location>
        <position position="431"/>
    </location>
    <ligand>
        <name>Zn(2+)</name>
        <dbReference type="ChEBI" id="CHEBI:29105"/>
        <note>catalytic</note>
    </ligand>
</feature>
<dbReference type="PANTHER" id="PTHR23076">
    <property type="entry name" value="METALLOPROTEASE M41 FTSH"/>
    <property type="match status" value="1"/>
</dbReference>
<keyword evidence="3 15" id="KW-1003">Cell membrane</keyword>
<dbReference type="SUPFAM" id="SSF140990">
    <property type="entry name" value="FtsH protease domain-like"/>
    <property type="match status" value="1"/>
</dbReference>
<feature type="domain" description="AAA+ ATPase" evidence="18">
    <location>
        <begin position="197"/>
        <end position="336"/>
    </location>
</feature>
<evidence type="ECO:0000256" key="6">
    <source>
        <dbReference type="ARBA" id="ARBA00022723"/>
    </source>
</evidence>
<evidence type="ECO:0000256" key="1">
    <source>
        <dbReference type="ARBA" id="ARBA00004370"/>
    </source>
</evidence>
<comment type="subcellular location">
    <subcellularLocation>
        <location evidence="15">Cell membrane</location>
        <topology evidence="15">Multi-pass membrane protein</topology>
        <orientation evidence="15">Cytoplasmic side</orientation>
    </subcellularLocation>
    <subcellularLocation>
        <location evidence="1">Membrane</location>
    </subcellularLocation>
</comment>
<dbReference type="InterPro" id="IPR037219">
    <property type="entry name" value="Peptidase_M41-like"/>
</dbReference>
<comment type="subunit">
    <text evidence="15">Homohexamer.</text>
</comment>
<evidence type="ECO:0000313" key="19">
    <source>
        <dbReference type="EMBL" id="OHA62548.1"/>
    </source>
</evidence>
<reference evidence="19 20" key="1">
    <citation type="journal article" date="2016" name="Nat. Commun.">
        <title>Thousands of microbial genomes shed light on interconnected biogeochemical processes in an aquifer system.</title>
        <authorList>
            <person name="Anantharaman K."/>
            <person name="Brown C.T."/>
            <person name="Hug L.A."/>
            <person name="Sharon I."/>
            <person name="Castelle C.J."/>
            <person name="Probst A.J."/>
            <person name="Thomas B.C."/>
            <person name="Singh A."/>
            <person name="Wilkins M.J."/>
            <person name="Karaoz U."/>
            <person name="Brodie E.L."/>
            <person name="Williams K.H."/>
            <person name="Hubbard S.S."/>
            <person name="Banfield J.F."/>
        </authorList>
    </citation>
    <scope>NUCLEOTIDE SEQUENCE [LARGE SCALE GENOMIC DNA]</scope>
</reference>
<evidence type="ECO:0000259" key="18">
    <source>
        <dbReference type="SMART" id="SM00382"/>
    </source>
</evidence>
<dbReference type="GO" id="GO:0004222">
    <property type="term" value="F:metalloendopeptidase activity"/>
    <property type="evidence" value="ECO:0007669"/>
    <property type="project" value="InterPro"/>
</dbReference>
<evidence type="ECO:0000256" key="12">
    <source>
        <dbReference type="ARBA" id="ARBA00023049"/>
    </source>
</evidence>
<keyword evidence="10 15" id="KW-0067">ATP-binding</keyword>
<evidence type="ECO:0000256" key="2">
    <source>
        <dbReference type="ARBA" id="ARBA00010044"/>
    </source>
</evidence>
<dbReference type="SUPFAM" id="SSF52540">
    <property type="entry name" value="P-loop containing nucleoside triphosphate hydrolases"/>
    <property type="match status" value="1"/>
</dbReference>
<evidence type="ECO:0000256" key="13">
    <source>
        <dbReference type="ARBA" id="ARBA00023136"/>
    </source>
</evidence>
<evidence type="ECO:0000256" key="4">
    <source>
        <dbReference type="ARBA" id="ARBA00022670"/>
    </source>
</evidence>
<dbReference type="Pfam" id="PF01434">
    <property type="entry name" value="Peptidase_M41"/>
    <property type="match status" value="1"/>
</dbReference>
<feature type="active site" evidence="15">
    <location>
        <position position="428"/>
    </location>
</feature>
<dbReference type="Pfam" id="PF00004">
    <property type="entry name" value="AAA"/>
    <property type="match status" value="1"/>
</dbReference>
<proteinExistence type="inferred from homology"/>
<dbReference type="InterPro" id="IPR005936">
    <property type="entry name" value="FtsH"/>
</dbReference>
<keyword evidence="13 15" id="KW-0472">Membrane</keyword>
<dbReference type="InterPro" id="IPR027417">
    <property type="entry name" value="P-loop_NTPase"/>
</dbReference>
<dbReference type="SMART" id="SM00382">
    <property type="entry name" value="AAA"/>
    <property type="match status" value="1"/>
</dbReference>
<feature type="binding site" evidence="15">
    <location>
        <position position="503"/>
    </location>
    <ligand>
        <name>Zn(2+)</name>
        <dbReference type="ChEBI" id="CHEBI:29105"/>
        <note>catalytic</note>
    </ligand>
</feature>
<feature type="binding site" evidence="15">
    <location>
        <position position="427"/>
    </location>
    <ligand>
        <name>Zn(2+)</name>
        <dbReference type="ChEBI" id="CHEBI:29105"/>
        <note>catalytic</note>
    </ligand>
</feature>
<keyword evidence="8 15" id="KW-0378">Hydrolase</keyword>
<evidence type="ECO:0000256" key="9">
    <source>
        <dbReference type="ARBA" id="ARBA00022833"/>
    </source>
</evidence>
<keyword evidence="17" id="KW-0175">Coiled coil</keyword>
<dbReference type="InterPro" id="IPR000642">
    <property type="entry name" value="Peptidase_M41"/>
</dbReference>
<dbReference type="EC" id="3.4.24.-" evidence="15"/>
<dbReference type="Pfam" id="PF17862">
    <property type="entry name" value="AAA_lid_3"/>
    <property type="match status" value="1"/>
</dbReference>
<feature type="transmembrane region" description="Helical" evidence="15">
    <location>
        <begin position="109"/>
        <end position="131"/>
    </location>
</feature>
<dbReference type="NCBIfam" id="TIGR01241">
    <property type="entry name" value="FtsH_fam"/>
    <property type="match status" value="1"/>
</dbReference>
<feature type="coiled-coil region" evidence="17">
    <location>
        <begin position="563"/>
        <end position="597"/>
    </location>
</feature>
<keyword evidence="11 15" id="KW-1133">Transmembrane helix</keyword>
<dbReference type="GO" id="GO:0005524">
    <property type="term" value="F:ATP binding"/>
    <property type="evidence" value="ECO:0007669"/>
    <property type="project" value="UniProtKB-UniRule"/>
</dbReference>
<evidence type="ECO:0000256" key="5">
    <source>
        <dbReference type="ARBA" id="ARBA00022692"/>
    </source>
</evidence>
<comment type="function">
    <text evidence="15">Acts as a processive, ATP-dependent zinc metallopeptidase for both cytoplasmic and membrane proteins. Plays a role in the quality control of integral membrane proteins.</text>
</comment>
<evidence type="ECO:0000256" key="10">
    <source>
        <dbReference type="ARBA" id="ARBA00022840"/>
    </source>
</evidence>
<dbReference type="PANTHER" id="PTHR23076:SF97">
    <property type="entry name" value="ATP-DEPENDENT ZINC METALLOPROTEASE YME1L1"/>
    <property type="match status" value="1"/>
</dbReference>
<dbReference type="Gene3D" id="1.20.58.760">
    <property type="entry name" value="Peptidase M41"/>
    <property type="match status" value="1"/>
</dbReference>
<evidence type="ECO:0000256" key="14">
    <source>
        <dbReference type="ARBA" id="ARBA00061570"/>
    </source>
</evidence>
<dbReference type="CDD" id="cd19501">
    <property type="entry name" value="RecA-like_FtsH"/>
    <property type="match status" value="1"/>
</dbReference>
<keyword evidence="19" id="KW-0131">Cell cycle</keyword>
<dbReference type="GO" id="GO:0051301">
    <property type="term" value="P:cell division"/>
    <property type="evidence" value="ECO:0007669"/>
    <property type="project" value="UniProtKB-KW"/>
</dbReference>
<comment type="cofactor">
    <cofactor evidence="15">
        <name>Zn(2+)</name>
        <dbReference type="ChEBI" id="CHEBI:29105"/>
    </cofactor>
    <text evidence="15">Binds 1 zinc ion per subunit.</text>
</comment>
<dbReference type="GO" id="GO:0016887">
    <property type="term" value="F:ATP hydrolysis activity"/>
    <property type="evidence" value="ECO:0007669"/>
    <property type="project" value="UniProtKB-UniRule"/>
</dbReference>
<evidence type="ECO:0000256" key="11">
    <source>
        <dbReference type="ARBA" id="ARBA00022989"/>
    </source>
</evidence>
<evidence type="ECO:0000256" key="3">
    <source>
        <dbReference type="ARBA" id="ARBA00022475"/>
    </source>
</evidence>
<gene>
    <name evidence="15" type="primary">ftsH</name>
    <name evidence="19" type="ORF">A2117_01495</name>
</gene>
<dbReference type="GO" id="GO:0030163">
    <property type="term" value="P:protein catabolic process"/>
    <property type="evidence" value="ECO:0007669"/>
    <property type="project" value="UniProtKB-UniRule"/>
</dbReference>
<dbReference type="FunFam" id="3.40.50.300:FF:000001">
    <property type="entry name" value="ATP-dependent zinc metalloprotease FtsH"/>
    <property type="match status" value="1"/>
</dbReference>
<dbReference type="InterPro" id="IPR003960">
    <property type="entry name" value="ATPase_AAA_CS"/>
</dbReference>
<dbReference type="GO" id="GO:0008270">
    <property type="term" value="F:zinc ion binding"/>
    <property type="evidence" value="ECO:0007669"/>
    <property type="project" value="UniProtKB-UniRule"/>
</dbReference>
<comment type="similarity">
    <text evidence="14 15">In the central section; belongs to the AAA ATPase family.</text>
</comment>
<dbReference type="Gene3D" id="1.10.8.60">
    <property type="match status" value="1"/>
</dbReference>
<name>A0A1G2QPZ0_9BACT</name>
<dbReference type="PROSITE" id="PS00674">
    <property type="entry name" value="AAA"/>
    <property type="match status" value="1"/>
</dbReference>
<keyword evidence="12 15" id="KW-0482">Metalloprotease</keyword>
<evidence type="ECO:0000256" key="7">
    <source>
        <dbReference type="ARBA" id="ARBA00022741"/>
    </source>
</evidence>
<dbReference type="STRING" id="1802443.A2117_01495"/>
<dbReference type="AlphaFoldDB" id="A0A1G2QPZ0"/>
<dbReference type="Proteomes" id="UP000179245">
    <property type="component" value="Unassembled WGS sequence"/>
</dbReference>
<protein>
    <recommendedName>
        <fullName evidence="15">ATP-dependent zinc metalloprotease FtsH</fullName>
        <ecNumber evidence="15">3.4.24.-</ecNumber>
    </recommendedName>
</protein>
<dbReference type="Pfam" id="PF06480">
    <property type="entry name" value="FtsH_ext"/>
    <property type="match status" value="1"/>
</dbReference>
<keyword evidence="4 15" id="KW-0645">Protease</keyword>
<organism evidence="19 20">
    <name type="scientific">Candidatus Wildermuthbacteria bacterium GWA2_46_15</name>
    <dbReference type="NCBI Taxonomy" id="1802443"/>
    <lineage>
        <taxon>Bacteria</taxon>
        <taxon>Candidatus Wildermuthiibacteriota</taxon>
    </lineage>
</organism>
<evidence type="ECO:0000256" key="17">
    <source>
        <dbReference type="SAM" id="Coils"/>
    </source>
</evidence>